<proteinExistence type="predicted"/>
<dbReference type="PANTHER" id="PTHR34989">
    <property type="entry name" value="PROTEIN HDED"/>
    <property type="match status" value="1"/>
</dbReference>
<feature type="transmembrane region" description="Helical" evidence="1">
    <location>
        <begin position="36"/>
        <end position="54"/>
    </location>
</feature>
<keyword evidence="1" id="KW-0812">Transmembrane</keyword>
<dbReference type="InterPro" id="IPR052712">
    <property type="entry name" value="Acid_resist_chaperone_HdeD"/>
</dbReference>
<dbReference type="RefSeq" id="WP_168676319.1">
    <property type="nucleotide sequence ID" value="NZ_BPKV01000004.1"/>
</dbReference>
<organism evidence="2 3">
    <name type="scientific">Leuconostoc holzapfelii</name>
    <dbReference type="NCBI Taxonomy" id="434464"/>
    <lineage>
        <taxon>Bacteria</taxon>
        <taxon>Bacillati</taxon>
        <taxon>Bacillota</taxon>
        <taxon>Bacilli</taxon>
        <taxon>Lactobacillales</taxon>
        <taxon>Lactobacillaceae</taxon>
        <taxon>Leuconostoc</taxon>
    </lineage>
</organism>
<dbReference type="PANTHER" id="PTHR34989:SF1">
    <property type="entry name" value="PROTEIN HDED"/>
    <property type="match status" value="1"/>
</dbReference>
<feature type="transmembrane region" description="Helical" evidence="1">
    <location>
        <begin position="126"/>
        <end position="145"/>
    </location>
</feature>
<dbReference type="Proteomes" id="UP000590460">
    <property type="component" value="Unassembled WGS sequence"/>
</dbReference>
<comment type="caution">
    <text evidence="2">The sequence shown here is derived from an EMBL/GenBank/DDBJ whole genome shotgun (WGS) entry which is preliminary data.</text>
</comment>
<dbReference type="EMBL" id="JAAXPO010000003">
    <property type="protein sequence ID" value="NKZ18245.1"/>
    <property type="molecule type" value="Genomic_DNA"/>
</dbReference>
<sequence>MSDIFYQKLRQMVGLDGLLSLIFGLLIIFWPDRTASVVTVLVGIAFIGIGAAYVSSIANHDDESAWARLGSLLIGAIYLVAGVFIFINLYVATAYLFLIVGLLVGMTWIIEAIVTFASLKFYNKKGWAFFSRIISLIGGIVLLFSPVIGAAVLWTLLGLSLAILGVIKIIQYFTW</sequence>
<keyword evidence="1" id="KW-0472">Membrane</keyword>
<dbReference type="InterPro" id="IPR005325">
    <property type="entry name" value="DUF308_memb"/>
</dbReference>
<reference evidence="2 3" key="1">
    <citation type="submission" date="2020-04" db="EMBL/GenBank/DDBJ databases">
        <title>MicrobeNet Type strains.</title>
        <authorList>
            <person name="Nicholson A.C."/>
        </authorList>
    </citation>
    <scope>NUCLEOTIDE SEQUENCE [LARGE SCALE GENOMIC DNA]</scope>
    <source>
        <strain evidence="2 3">CCUG 54536</strain>
    </source>
</reference>
<evidence type="ECO:0008006" key="4">
    <source>
        <dbReference type="Google" id="ProtNLM"/>
    </source>
</evidence>
<dbReference type="GO" id="GO:0005886">
    <property type="term" value="C:plasma membrane"/>
    <property type="evidence" value="ECO:0007669"/>
    <property type="project" value="TreeGrafter"/>
</dbReference>
<name>A0A846ZG99_9LACO</name>
<dbReference type="Pfam" id="PF03729">
    <property type="entry name" value="DUF308"/>
    <property type="match status" value="2"/>
</dbReference>
<accession>A0A846ZG99</accession>
<feature type="transmembrane region" description="Helical" evidence="1">
    <location>
        <begin position="66"/>
        <end position="87"/>
    </location>
</feature>
<gene>
    <name evidence="2" type="ORF">HF966_03530</name>
</gene>
<feature type="transmembrane region" description="Helical" evidence="1">
    <location>
        <begin position="151"/>
        <end position="170"/>
    </location>
</feature>
<feature type="transmembrane region" description="Helical" evidence="1">
    <location>
        <begin position="93"/>
        <end position="114"/>
    </location>
</feature>
<dbReference type="AlphaFoldDB" id="A0A846ZG99"/>
<evidence type="ECO:0000256" key="1">
    <source>
        <dbReference type="SAM" id="Phobius"/>
    </source>
</evidence>
<evidence type="ECO:0000313" key="3">
    <source>
        <dbReference type="Proteomes" id="UP000590460"/>
    </source>
</evidence>
<keyword evidence="1" id="KW-1133">Transmembrane helix</keyword>
<feature type="transmembrane region" description="Helical" evidence="1">
    <location>
        <begin position="12"/>
        <end position="30"/>
    </location>
</feature>
<evidence type="ECO:0000313" key="2">
    <source>
        <dbReference type="EMBL" id="NKZ18245.1"/>
    </source>
</evidence>
<protein>
    <recommendedName>
        <fullName evidence="4">Acid-resistance membrane protein</fullName>
    </recommendedName>
</protein>